<reference evidence="2 3" key="1">
    <citation type="submission" date="2018-06" db="EMBL/GenBank/DDBJ databases">
        <title>Actinomadura craniellae sp. nov. isolated from marine sponge Craniella sp.</title>
        <authorList>
            <person name="Li L."/>
            <person name="Xu Q.H."/>
            <person name="Lin H.W."/>
            <person name="Lu Y.H."/>
        </authorList>
    </citation>
    <scope>NUCLEOTIDE SEQUENCE [LARGE SCALE GENOMIC DNA]</scope>
    <source>
        <strain evidence="2 3">LHW63021</strain>
    </source>
</reference>
<dbReference type="AlphaFoldDB" id="A0A365HBV1"/>
<protein>
    <submittedName>
        <fullName evidence="2">Uncharacterized protein</fullName>
    </submittedName>
</protein>
<feature type="region of interest" description="Disordered" evidence="1">
    <location>
        <begin position="1"/>
        <end position="39"/>
    </location>
</feature>
<dbReference type="Proteomes" id="UP000251891">
    <property type="component" value="Unassembled WGS sequence"/>
</dbReference>
<organism evidence="2 3">
    <name type="scientific">Actinomadura craniellae</name>
    <dbReference type="NCBI Taxonomy" id="2231787"/>
    <lineage>
        <taxon>Bacteria</taxon>
        <taxon>Bacillati</taxon>
        <taxon>Actinomycetota</taxon>
        <taxon>Actinomycetes</taxon>
        <taxon>Streptosporangiales</taxon>
        <taxon>Thermomonosporaceae</taxon>
        <taxon>Actinomadura</taxon>
    </lineage>
</organism>
<name>A0A365HBV1_9ACTN</name>
<evidence type="ECO:0000313" key="3">
    <source>
        <dbReference type="Proteomes" id="UP000251891"/>
    </source>
</evidence>
<gene>
    <name evidence="2" type="ORF">DPM19_06555</name>
</gene>
<sequence length="113" mass="10170">MDHAEGGSPASDPVPSRSGSRVGAGAAGGADGAPRTLAGAVGGSDAAGGGCGALSGAAAAAVGFFAASLPACSAFSPFFAGSGFATPAAARAASAVSGRQAVQGLKPSSFASA</sequence>
<proteinExistence type="predicted"/>
<dbReference type="EMBL" id="QLYX01000002">
    <property type="protein sequence ID" value="RAY16519.1"/>
    <property type="molecule type" value="Genomic_DNA"/>
</dbReference>
<evidence type="ECO:0000313" key="2">
    <source>
        <dbReference type="EMBL" id="RAY16519.1"/>
    </source>
</evidence>
<comment type="caution">
    <text evidence="2">The sequence shown here is derived from an EMBL/GenBank/DDBJ whole genome shotgun (WGS) entry which is preliminary data.</text>
</comment>
<keyword evidence="3" id="KW-1185">Reference proteome</keyword>
<evidence type="ECO:0000256" key="1">
    <source>
        <dbReference type="SAM" id="MobiDB-lite"/>
    </source>
</evidence>
<accession>A0A365HBV1</accession>